<evidence type="ECO:0000259" key="2">
    <source>
        <dbReference type="Pfam" id="PF20516"/>
    </source>
</evidence>
<reference evidence="4" key="2">
    <citation type="submission" date="2019-10" db="EMBL/GenBank/DDBJ databases">
        <authorList>
            <consortium name="NCBI Genome Project"/>
        </authorList>
    </citation>
    <scope>NUCLEOTIDE SEQUENCE</scope>
    <source>
        <strain evidence="4">NI907</strain>
    </source>
</reference>
<feature type="compositionally biased region" description="Polar residues" evidence="1">
    <location>
        <begin position="109"/>
        <end position="118"/>
    </location>
</feature>
<gene>
    <name evidence="4" type="ORF">PgNI_00002</name>
</gene>
<reference evidence="4" key="3">
    <citation type="submission" date="2025-08" db="UniProtKB">
        <authorList>
            <consortium name="RefSeq"/>
        </authorList>
    </citation>
    <scope>IDENTIFICATION</scope>
    <source>
        <strain evidence="4">NI907</strain>
    </source>
</reference>
<proteinExistence type="predicted"/>
<dbReference type="RefSeq" id="XP_030986123.1">
    <property type="nucleotide sequence ID" value="XM_031120088.1"/>
</dbReference>
<name>A0A6P8BFT4_PYRGI</name>
<feature type="compositionally biased region" description="Polar residues" evidence="1">
    <location>
        <begin position="81"/>
        <end position="99"/>
    </location>
</feature>
<feature type="region of interest" description="Disordered" evidence="1">
    <location>
        <begin position="1"/>
        <end position="118"/>
    </location>
</feature>
<dbReference type="Pfam" id="PF20516">
    <property type="entry name" value="PDDEXK_12"/>
    <property type="match status" value="1"/>
</dbReference>
<organism evidence="3 4">
    <name type="scientific">Pyricularia grisea</name>
    <name type="common">Crabgrass-specific blast fungus</name>
    <name type="synonym">Magnaporthe grisea</name>
    <dbReference type="NCBI Taxonomy" id="148305"/>
    <lineage>
        <taxon>Eukaryota</taxon>
        <taxon>Fungi</taxon>
        <taxon>Dikarya</taxon>
        <taxon>Ascomycota</taxon>
        <taxon>Pezizomycotina</taxon>
        <taxon>Sordariomycetes</taxon>
        <taxon>Sordariomycetidae</taxon>
        <taxon>Magnaporthales</taxon>
        <taxon>Pyriculariaceae</taxon>
        <taxon>Pyricularia</taxon>
    </lineage>
</organism>
<evidence type="ECO:0000256" key="1">
    <source>
        <dbReference type="SAM" id="MobiDB-lite"/>
    </source>
</evidence>
<protein>
    <recommendedName>
        <fullName evidence="2">PD-(D/E)XK nuclease-like domain-containing protein</fullName>
    </recommendedName>
</protein>
<dbReference type="KEGG" id="pgri:PgNI_00002"/>
<dbReference type="InterPro" id="IPR046797">
    <property type="entry name" value="PDDEXK_12"/>
</dbReference>
<feature type="domain" description="PD-(D/E)XK nuclease-like" evidence="2">
    <location>
        <begin position="174"/>
        <end position="368"/>
    </location>
</feature>
<sequence>MNDRDLLSWLAAIPSHHLAPLPDKRKRKRAAAPPTPPPDSSSSSTSSAHITSTPAKRPAIHVDDDIDQTPRPARSRPAEESLTSTPSKRSRTSQSSFASGSKRIREAESNGNLCSQSFSRDDTDALPKALRTLQTDLECACVGAPIISSSRKHEISAAGALGKSIRDFHFLPPDSGQVESPTFRDVCKYQKRATIYNDDRFEKAAWSACIIIHLLKLAISDIKELAIIPWLLHQTNSLSATGNTTAKVADKDLLPRGYSNCKMVDICLALEPSHVPKTLSAVRRVQHLAPSKTINHTDYHPLSYRPIGLNIELKRPSGSTVEAVEQLAVWQYAQWKILEILAMNPDDNQPLALEGLDFLPGISIIGHE</sequence>
<dbReference type="GeneID" id="41955002"/>
<keyword evidence="3" id="KW-1185">Reference proteome</keyword>
<accession>A0A6P8BFT4</accession>
<feature type="compositionally biased region" description="Low complexity" evidence="1">
    <location>
        <begin position="40"/>
        <end position="55"/>
    </location>
</feature>
<reference evidence="4" key="1">
    <citation type="journal article" date="2019" name="Mol. Biol. Evol.">
        <title>Blast fungal genomes show frequent chromosomal changes, gene gains and losses, and effector gene turnover.</title>
        <authorList>
            <person name="Gomez Luciano L.B."/>
            <person name="Jason Tsai I."/>
            <person name="Chuma I."/>
            <person name="Tosa Y."/>
            <person name="Chen Y.H."/>
            <person name="Li J.Y."/>
            <person name="Li M.Y."/>
            <person name="Jade Lu M.Y."/>
            <person name="Nakayashiki H."/>
            <person name="Li W.H."/>
        </authorList>
    </citation>
    <scope>NUCLEOTIDE SEQUENCE</scope>
    <source>
        <strain evidence="4">NI907</strain>
    </source>
</reference>
<evidence type="ECO:0000313" key="4">
    <source>
        <dbReference type="RefSeq" id="XP_030986123.1"/>
    </source>
</evidence>
<evidence type="ECO:0000313" key="3">
    <source>
        <dbReference type="Proteomes" id="UP000515153"/>
    </source>
</evidence>
<dbReference type="Proteomes" id="UP000515153">
    <property type="component" value="Unplaced"/>
</dbReference>
<dbReference type="AlphaFoldDB" id="A0A6P8BFT4"/>